<feature type="compositionally biased region" description="Polar residues" evidence="12">
    <location>
        <begin position="190"/>
        <end position="203"/>
    </location>
</feature>
<dbReference type="GO" id="GO:0003700">
    <property type="term" value="F:DNA-binding transcription factor activity"/>
    <property type="evidence" value="ECO:0007669"/>
    <property type="project" value="InterPro"/>
</dbReference>
<keyword evidence="8" id="KW-0804">Transcription</keyword>
<feature type="region of interest" description="Disordered" evidence="12">
    <location>
        <begin position="123"/>
        <end position="156"/>
    </location>
</feature>
<accession>V5FM23</accession>
<feature type="compositionally biased region" description="Basic and acidic residues" evidence="12">
    <location>
        <begin position="356"/>
        <end position="372"/>
    </location>
</feature>
<dbReference type="GO" id="GO:0005634">
    <property type="term" value="C:nucleus"/>
    <property type="evidence" value="ECO:0007669"/>
    <property type="project" value="UniProtKB-SubCell"/>
</dbReference>
<dbReference type="eggNOG" id="KOG1414">
    <property type="taxonomic scope" value="Eukaryota"/>
</dbReference>
<dbReference type="PANTHER" id="PTHR19302">
    <property type="entry name" value="GAMMA TUBULIN COMPLEX PROTEIN"/>
    <property type="match status" value="1"/>
</dbReference>
<dbReference type="InterPro" id="IPR020956">
    <property type="entry name" value="TF_Aft1_OSM"/>
</dbReference>
<feature type="compositionally biased region" description="Basic and acidic residues" evidence="12">
    <location>
        <begin position="757"/>
        <end position="781"/>
    </location>
</feature>
<dbReference type="SUPFAM" id="SSF57959">
    <property type="entry name" value="Leucine zipper domain"/>
    <property type="match status" value="1"/>
</dbReference>
<feature type="compositionally biased region" description="Polar residues" evidence="12">
    <location>
        <begin position="277"/>
        <end position="296"/>
    </location>
</feature>
<keyword evidence="15" id="KW-1185">Reference proteome</keyword>
<dbReference type="InterPro" id="IPR040457">
    <property type="entry name" value="GCP_C"/>
</dbReference>
<dbReference type="GO" id="GO:0007020">
    <property type="term" value="P:microtubule nucleation"/>
    <property type="evidence" value="ECO:0007669"/>
    <property type="project" value="InterPro"/>
</dbReference>
<evidence type="ECO:0000256" key="2">
    <source>
        <dbReference type="ARBA" id="ARBA00004245"/>
    </source>
</evidence>
<dbReference type="CDD" id="cd14687">
    <property type="entry name" value="bZIP_ATF2"/>
    <property type="match status" value="1"/>
</dbReference>
<feature type="domain" description="BZIP" evidence="13">
    <location>
        <begin position="368"/>
        <end position="431"/>
    </location>
</feature>
<dbReference type="InterPro" id="IPR021755">
    <property type="entry name" value="TF_Aft1_HRA"/>
</dbReference>
<dbReference type="PROSITE" id="PS50217">
    <property type="entry name" value="BZIP"/>
    <property type="match status" value="1"/>
</dbReference>
<keyword evidence="6" id="KW-0805">Transcription regulation</keyword>
<feature type="compositionally biased region" description="Basic and acidic residues" evidence="12">
    <location>
        <begin position="506"/>
        <end position="522"/>
    </location>
</feature>
<keyword evidence="9" id="KW-0206">Cytoskeleton</keyword>
<keyword evidence="5" id="KW-0493">Microtubule</keyword>
<evidence type="ECO:0000256" key="3">
    <source>
        <dbReference type="ARBA" id="ARBA00010337"/>
    </source>
</evidence>
<dbReference type="InterPro" id="IPR046347">
    <property type="entry name" value="bZIP_sf"/>
</dbReference>
<dbReference type="Pfam" id="PF11787">
    <property type="entry name" value="Aft1_HRR"/>
    <property type="match status" value="1"/>
</dbReference>
<evidence type="ECO:0000256" key="5">
    <source>
        <dbReference type="ARBA" id="ARBA00022701"/>
    </source>
</evidence>
<name>V5FM23_BYSSN</name>
<evidence type="ECO:0000256" key="1">
    <source>
        <dbReference type="ARBA" id="ARBA00004123"/>
    </source>
</evidence>
<dbReference type="InterPro" id="IPR042241">
    <property type="entry name" value="GCP_C_sf"/>
</dbReference>
<dbReference type="GO" id="GO:0003677">
    <property type="term" value="F:DNA binding"/>
    <property type="evidence" value="ECO:0007669"/>
    <property type="project" value="UniProtKB-KW"/>
</dbReference>
<keyword evidence="11" id="KW-0175">Coiled coil</keyword>
<feature type="coiled-coil region" evidence="11">
    <location>
        <begin position="393"/>
        <end position="427"/>
    </location>
</feature>
<dbReference type="InterPro" id="IPR021756">
    <property type="entry name" value="TF_Aft1_HRR"/>
</dbReference>
<evidence type="ECO:0000259" key="13">
    <source>
        <dbReference type="PROSITE" id="PS50217"/>
    </source>
</evidence>
<feature type="region of interest" description="Disordered" evidence="12">
    <location>
        <begin position="500"/>
        <end position="522"/>
    </location>
</feature>
<dbReference type="Gene3D" id="1.20.5.170">
    <property type="match status" value="1"/>
</dbReference>
<dbReference type="GO" id="GO:0000278">
    <property type="term" value="P:mitotic cell cycle"/>
    <property type="evidence" value="ECO:0007669"/>
    <property type="project" value="TreeGrafter"/>
</dbReference>
<feature type="compositionally biased region" description="Basic and acidic residues" evidence="12">
    <location>
        <begin position="1"/>
        <end position="24"/>
    </location>
</feature>
<dbReference type="GO" id="GO:0043015">
    <property type="term" value="F:gamma-tubulin binding"/>
    <property type="evidence" value="ECO:0007669"/>
    <property type="project" value="InterPro"/>
</dbReference>
<dbReference type="Pfam" id="PF00170">
    <property type="entry name" value="bZIP_1"/>
    <property type="match status" value="1"/>
</dbReference>
<dbReference type="SMART" id="SM00338">
    <property type="entry name" value="BRLZ"/>
    <property type="match status" value="1"/>
</dbReference>
<dbReference type="Pfam" id="PF17681">
    <property type="entry name" value="GCP_N_terminal"/>
    <property type="match status" value="1"/>
</dbReference>
<comment type="subcellular location">
    <subcellularLocation>
        <location evidence="2">Cytoplasm</location>
        <location evidence="2">Cytoskeleton</location>
    </subcellularLocation>
    <subcellularLocation>
        <location evidence="1">Nucleus</location>
    </subcellularLocation>
</comment>
<dbReference type="OrthoDB" id="5860513at2759"/>
<evidence type="ECO:0000256" key="12">
    <source>
        <dbReference type="SAM" id="MobiDB-lite"/>
    </source>
</evidence>
<comment type="caution">
    <text evidence="14">The sequence shown here is derived from an EMBL/GenBank/DDBJ whole genome shotgun (WGS) entry which is preliminary data.</text>
</comment>
<dbReference type="GO" id="GO:0051321">
    <property type="term" value="P:meiotic cell cycle"/>
    <property type="evidence" value="ECO:0007669"/>
    <property type="project" value="TreeGrafter"/>
</dbReference>
<dbReference type="Proteomes" id="UP000018001">
    <property type="component" value="Unassembled WGS sequence"/>
</dbReference>
<evidence type="ECO:0000256" key="9">
    <source>
        <dbReference type="ARBA" id="ARBA00023212"/>
    </source>
</evidence>
<evidence type="ECO:0000313" key="15">
    <source>
        <dbReference type="Proteomes" id="UP000018001"/>
    </source>
</evidence>
<keyword evidence="10" id="KW-0539">Nucleus</keyword>
<feature type="region of interest" description="Disordered" evidence="12">
    <location>
        <begin position="1513"/>
        <end position="1569"/>
    </location>
</feature>
<dbReference type="GO" id="GO:0031122">
    <property type="term" value="P:cytoplasmic microtubule organization"/>
    <property type="evidence" value="ECO:0007669"/>
    <property type="project" value="TreeGrafter"/>
</dbReference>
<dbReference type="InterPro" id="IPR041470">
    <property type="entry name" value="GCP_N"/>
</dbReference>
<keyword evidence="7" id="KW-0238">DNA-binding</keyword>
<dbReference type="GO" id="GO:0005874">
    <property type="term" value="C:microtubule"/>
    <property type="evidence" value="ECO:0007669"/>
    <property type="project" value="UniProtKB-KW"/>
</dbReference>
<feature type="compositionally biased region" description="Low complexity" evidence="12">
    <location>
        <begin position="337"/>
        <end position="346"/>
    </location>
</feature>
<proteinExistence type="inferred from homology"/>
<dbReference type="Pfam" id="PF11785">
    <property type="entry name" value="Aft1_OSA"/>
    <property type="match status" value="1"/>
</dbReference>
<dbReference type="GO" id="GO:0051225">
    <property type="term" value="P:spindle assembly"/>
    <property type="evidence" value="ECO:0007669"/>
    <property type="project" value="TreeGrafter"/>
</dbReference>
<dbReference type="GO" id="GO:0000922">
    <property type="term" value="C:spindle pole"/>
    <property type="evidence" value="ECO:0007669"/>
    <property type="project" value="InterPro"/>
</dbReference>
<feature type="region of interest" description="Disordered" evidence="12">
    <location>
        <begin position="184"/>
        <end position="203"/>
    </location>
</feature>
<feature type="region of interest" description="Disordered" evidence="12">
    <location>
        <begin position="712"/>
        <end position="823"/>
    </location>
</feature>
<protein>
    <recommendedName>
        <fullName evidence="13">BZIP domain-containing protein</fullName>
    </recommendedName>
</protein>
<dbReference type="FunFam" id="1.20.5.170:FF:000053">
    <property type="entry name" value="BZIP transcription factor AtfA"/>
    <property type="match status" value="1"/>
</dbReference>
<dbReference type="InterPro" id="IPR002112">
    <property type="entry name" value="Leuzip_Jun"/>
</dbReference>
<evidence type="ECO:0000256" key="11">
    <source>
        <dbReference type="SAM" id="Coils"/>
    </source>
</evidence>
<evidence type="ECO:0000256" key="4">
    <source>
        <dbReference type="ARBA" id="ARBA00022490"/>
    </source>
</evidence>
<dbReference type="PANTHER" id="PTHR19302:SF14">
    <property type="entry name" value="GAMMA-TUBULIN COMPLEX COMPONENT 3"/>
    <property type="match status" value="1"/>
</dbReference>
<dbReference type="EMBL" id="BAUL01000274">
    <property type="protein sequence ID" value="GAD99019.1"/>
    <property type="molecule type" value="Genomic_DNA"/>
</dbReference>
<feature type="region of interest" description="Disordered" evidence="12">
    <location>
        <begin position="595"/>
        <end position="617"/>
    </location>
</feature>
<dbReference type="Gene3D" id="1.20.120.1900">
    <property type="entry name" value="Gamma-tubulin complex, C-terminal domain"/>
    <property type="match status" value="1"/>
</dbReference>
<feature type="compositionally biased region" description="Polar residues" evidence="12">
    <location>
        <begin position="59"/>
        <end position="69"/>
    </location>
</feature>
<evidence type="ECO:0000256" key="10">
    <source>
        <dbReference type="ARBA" id="ARBA00023242"/>
    </source>
</evidence>
<dbReference type="GO" id="GO:0051011">
    <property type="term" value="F:microtubule minus-end binding"/>
    <property type="evidence" value="ECO:0007669"/>
    <property type="project" value="TreeGrafter"/>
</dbReference>
<dbReference type="Pfam" id="PF04130">
    <property type="entry name" value="GCP_C_terminal"/>
    <property type="match status" value="1"/>
</dbReference>
<feature type="compositionally biased region" description="Polar residues" evidence="12">
    <location>
        <begin position="802"/>
        <end position="812"/>
    </location>
</feature>
<feature type="compositionally biased region" description="Basic and acidic residues" evidence="12">
    <location>
        <begin position="1554"/>
        <end position="1569"/>
    </location>
</feature>
<dbReference type="Pfam" id="PF11786">
    <property type="entry name" value="Aft1_HRA"/>
    <property type="match status" value="1"/>
</dbReference>
<gene>
    <name evidence="14" type="ORF">PVAR5_7724</name>
</gene>
<feature type="region of interest" description="Disordered" evidence="12">
    <location>
        <begin position="1"/>
        <end position="98"/>
    </location>
</feature>
<dbReference type="InterPro" id="IPR004827">
    <property type="entry name" value="bZIP"/>
</dbReference>
<feature type="compositionally biased region" description="Low complexity" evidence="12">
    <location>
        <begin position="605"/>
        <end position="616"/>
    </location>
</feature>
<evidence type="ECO:0000256" key="6">
    <source>
        <dbReference type="ARBA" id="ARBA00023015"/>
    </source>
</evidence>
<evidence type="ECO:0000313" key="14">
    <source>
        <dbReference type="EMBL" id="GAD99019.1"/>
    </source>
</evidence>
<evidence type="ECO:0000256" key="8">
    <source>
        <dbReference type="ARBA" id="ARBA00023163"/>
    </source>
</evidence>
<dbReference type="GO" id="GO:0044732">
    <property type="term" value="C:mitotic spindle pole body"/>
    <property type="evidence" value="ECO:0007669"/>
    <property type="project" value="TreeGrafter"/>
</dbReference>
<dbReference type="InParanoid" id="V5FM23"/>
<dbReference type="PRINTS" id="PR00043">
    <property type="entry name" value="LEUZIPPRJUN"/>
</dbReference>
<evidence type="ECO:0000256" key="7">
    <source>
        <dbReference type="ARBA" id="ARBA00023125"/>
    </source>
</evidence>
<dbReference type="eggNOG" id="KOG2000">
    <property type="taxonomic scope" value="Eukaryota"/>
</dbReference>
<reference evidence="15" key="1">
    <citation type="journal article" date="2014" name="Genome Announc.">
        <title>Draft genome sequence of the formaldehyde-resistant fungus Byssochlamys spectabilis No. 5 (anamorph Paecilomyces variotii No. 5) (NBRC109023).</title>
        <authorList>
            <person name="Oka T."/>
            <person name="Ekino K."/>
            <person name="Fukuda K."/>
            <person name="Nomura Y."/>
        </authorList>
    </citation>
    <scope>NUCLEOTIDE SEQUENCE [LARGE SCALE GENOMIC DNA]</scope>
    <source>
        <strain evidence="15">No. 5 / NBRC 109023</strain>
    </source>
</reference>
<feature type="region of interest" description="Disordered" evidence="12">
    <location>
        <begin position="1409"/>
        <end position="1433"/>
    </location>
</feature>
<feature type="compositionally biased region" description="Polar residues" evidence="12">
    <location>
        <begin position="248"/>
        <end position="264"/>
    </location>
</feature>
<comment type="similarity">
    <text evidence="3">Belongs to the TUBGCP family.</text>
</comment>
<dbReference type="HOGENOM" id="CLU_003736_0_0_1"/>
<organism evidence="14 15">
    <name type="scientific">Byssochlamys spectabilis (strain No. 5 / NBRC 109023)</name>
    <name type="common">Paecilomyces variotii</name>
    <dbReference type="NCBI Taxonomy" id="1356009"/>
    <lineage>
        <taxon>Eukaryota</taxon>
        <taxon>Fungi</taxon>
        <taxon>Dikarya</taxon>
        <taxon>Ascomycota</taxon>
        <taxon>Pezizomycotina</taxon>
        <taxon>Eurotiomycetes</taxon>
        <taxon>Eurotiomycetidae</taxon>
        <taxon>Eurotiales</taxon>
        <taxon>Thermoascaceae</taxon>
        <taxon>Paecilomyces</taxon>
    </lineage>
</organism>
<sequence>MDSKKNTLKSDDIKSTDNNSKADDSSLAPPPRPAVTTATDTPDYFNSVHNPFALEPNPFEQSFSNTSAETPGKSLLPPVAALTSPALPGTSSGGGYNWSNSLRSGPLSPAMLAGPTSGTDYFDSIARGFPTPNESSLRTGLTPGGGGSMFPAPSPNSQAILQQLQSGGATPSTLEFHRTALNAAKKSGLNAPTSNPTTEPTPLNQMTTMDTKATQPAVVDPFTHHDAADAANGLFMLAKGGQTANQFAVPSQSAIPPQTIQNAEGSPDVGIKRDPNGSISSGREMSASVSDSQGEQSKPAAKGKGKKNTSTKATNSSTRRKAEDSPANKGSNKKQKGNNGSANGGSMEPESDEEDKSQHADTKKMTDEEKRRNFLERNRVAALKCRQRKKQWLANLQAKVEVFTTENDALTATVTQLREEIVNLKTLLLAHKDCPVSQAQGLGPLLMNGMSAGFDPHPYNIANNMALPPEPQMPQEATKSRCRNIAYSFTYTSKTTALTSTSTSAEIKRRSEFPNEKPEGRRTNHRITMSARQPSARPRRIDDALSQLVDSFVPPLDPSAIGDAYSDDDEALAAAEEQRHREYLDRAWRILDHHTSEAGDNDANSSSPSGFGRRGSLMGENINSASDLIKRKLLRENPSPDKAVRFSNLYSRLLTQPVLGQKWAILYLLYRLSEAPGADEMEGLGGGVDPMEVDEVERSRSPLMEDGNLESMLFKGRRGRSGTLTRFREDPEGEGPAISSSVSQRGAQVERTASARKAKEAKDRMKEKRQSVAEQPERETTPRAARAHAQSVSREAAPSEVEQLSSTTTTTAEPGLNTMKPPESALLRDLPFNLQGLSSTNLEFSSPTALKLPTTLPVPVLSLLHTLAEPCLLYKGLQDFSEGSEGGLVAQSLRAAVGNELRSYLGLVATLEGEIRRALTAVTDQNDPKGVVKGGVTLKRCVVWMRDATMALRLMSLIVEEAKSKKGGQLISLIHGFSSSHGDPFVCAFAERLLTHITRPFYDMLRQWIYDGELSDPWLEFFVVEPEFKPSVDPRRTASSVWEDKYKLDDNMVPSIITQDFAKKVFLIGKSLNFIRYGCGESAWVEAYSKQASKELRYGDTATLESSIDEAYKTTMARLIHLMDTKFKLFDHLKALKKYLLLGQGDFIALLMESLASNLDRPANSQYRHTLTAQLEHAIRASNAQYDSPDVLRRLDARMLELSHGEIGWDCFTLEYKIDPPVDVVITPWGSTQYLKVFNFLWRVKRVEFALGSSWRRFMTGARGVLASVDDKVGADWKLARCAIAEMIHFVCQLQYYILFEVIEASWDQLQAAISKPGCTLDDLIEAHTKYLNSITHKGLLGSSSSSRKYQEESFLSQLHHILKIMLSYKDAVDGLYSFSVAEFSRRQELSAKVETRTAQGRWGVTERDLFPSSRRGNRPHKDSFSGSTSVAPTPNLLEVADELDTPTAFGGGLSVDDHMLPSLRTRLRDLSAEFRSRLNILLGDLAYQPDVDMRFLGVVMNFNDVYHPVKRRRTATAGPSSREKERARRKAAAAAAAASGNGSGSGSNAETSSQRDKDKSRETNGDGN</sequence>
<keyword evidence="4" id="KW-0963">Cytoplasm</keyword>
<dbReference type="InterPro" id="IPR007259">
    <property type="entry name" value="GCP"/>
</dbReference>
<dbReference type="GO" id="GO:0000930">
    <property type="term" value="C:gamma-tubulin complex"/>
    <property type="evidence" value="ECO:0007669"/>
    <property type="project" value="TreeGrafter"/>
</dbReference>
<feature type="region of interest" description="Disordered" evidence="12">
    <location>
        <begin position="248"/>
        <end position="372"/>
    </location>
</feature>